<dbReference type="Proteomes" id="UP000488299">
    <property type="component" value="Unassembled WGS sequence"/>
</dbReference>
<comment type="caution">
    <text evidence="10">The sequence shown here is derived from an EMBL/GenBank/DDBJ whole genome shotgun (WGS) entry which is preliminary data.</text>
</comment>
<evidence type="ECO:0000256" key="7">
    <source>
        <dbReference type="SAM" id="MobiDB-lite"/>
    </source>
</evidence>
<keyword evidence="1" id="KW-0813">Transport</keyword>
<dbReference type="InterPro" id="IPR035986">
    <property type="entry name" value="PKD_dom_sf"/>
</dbReference>
<feature type="binding site" description="covalent" evidence="6">
    <location>
        <position position="937"/>
    </location>
    <ligand>
        <name>heme c</name>
        <dbReference type="ChEBI" id="CHEBI:61717"/>
    </ligand>
</feature>
<feature type="signal peptide" evidence="8">
    <location>
        <begin position="1"/>
        <end position="26"/>
    </location>
</feature>
<keyword evidence="5 6" id="KW-0408">Iron</keyword>
<dbReference type="SUPFAM" id="SSF49299">
    <property type="entry name" value="PKD domain"/>
    <property type="match status" value="1"/>
</dbReference>
<feature type="region of interest" description="Disordered" evidence="7">
    <location>
        <begin position="404"/>
        <end position="480"/>
    </location>
</feature>
<dbReference type="SUPFAM" id="SSF46626">
    <property type="entry name" value="Cytochrome c"/>
    <property type="match status" value="1"/>
</dbReference>
<keyword evidence="8" id="KW-0732">Signal</keyword>
<dbReference type="InterPro" id="IPR036909">
    <property type="entry name" value="Cyt_c-like_dom_sf"/>
</dbReference>
<keyword evidence="2 6" id="KW-0349">Heme</keyword>
<dbReference type="Gene3D" id="2.120.10.30">
    <property type="entry name" value="TolB, C-terminal domain"/>
    <property type="match status" value="1"/>
</dbReference>
<dbReference type="InterPro" id="IPR029010">
    <property type="entry name" value="ThuA-like"/>
</dbReference>
<dbReference type="InterPro" id="IPR011042">
    <property type="entry name" value="6-blade_b-propeller_TolB-like"/>
</dbReference>
<gene>
    <name evidence="10" type="ORF">F5984_15395</name>
</gene>
<keyword evidence="4" id="KW-0249">Electron transport</keyword>
<dbReference type="Gene3D" id="1.10.760.10">
    <property type="entry name" value="Cytochrome c-like domain"/>
    <property type="match status" value="1"/>
</dbReference>
<dbReference type="Pfam" id="PF06283">
    <property type="entry name" value="ThuA"/>
    <property type="match status" value="1"/>
</dbReference>
<feature type="compositionally biased region" description="Polar residues" evidence="7">
    <location>
        <begin position="408"/>
        <end position="424"/>
    </location>
</feature>
<dbReference type="InterPro" id="IPR002324">
    <property type="entry name" value="Cyt_c_ID"/>
</dbReference>
<dbReference type="Pfam" id="PF18911">
    <property type="entry name" value="PKD_4"/>
    <property type="match status" value="1"/>
</dbReference>
<dbReference type="GO" id="GO:0009055">
    <property type="term" value="F:electron transfer activity"/>
    <property type="evidence" value="ECO:0007669"/>
    <property type="project" value="InterPro"/>
</dbReference>
<dbReference type="Pfam" id="PF07995">
    <property type="entry name" value="GSDH"/>
    <property type="match status" value="1"/>
</dbReference>
<evidence type="ECO:0000256" key="2">
    <source>
        <dbReference type="ARBA" id="ARBA00022617"/>
    </source>
</evidence>
<feature type="chain" id="PRO_5029507360" evidence="8">
    <location>
        <begin position="27"/>
        <end position="1265"/>
    </location>
</feature>
<evidence type="ECO:0000256" key="8">
    <source>
        <dbReference type="SAM" id="SignalP"/>
    </source>
</evidence>
<dbReference type="InterPro" id="IPR029062">
    <property type="entry name" value="Class_I_gatase-like"/>
</dbReference>
<dbReference type="CDD" id="cd04084">
    <property type="entry name" value="CBM6_xylanase-like"/>
    <property type="match status" value="1"/>
</dbReference>
<keyword evidence="3 6" id="KW-0479">Metal-binding</keyword>
<evidence type="ECO:0000313" key="11">
    <source>
        <dbReference type="Proteomes" id="UP000488299"/>
    </source>
</evidence>
<accession>A0A7J5TWN3</accession>
<organism evidence="10 11">
    <name type="scientific">Rudanella paleaurantiibacter</name>
    <dbReference type="NCBI Taxonomy" id="2614655"/>
    <lineage>
        <taxon>Bacteria</taxon>
        <taxon>Pseudomonadati</taxon>
        <taxon>Bacteroidota</taxon>
        <taxon>Cytophagia</taxon>
        <taxon>Cytophagales</taxon>
        <taxon>Cytophagaceae</taxon>
        <taxon>Rudanella</taxon>
    </lineage>
</organism>
<dbReference type="Gene3D" id="2.60.120.260">
    <property type="entry name" value="Galactose-binding domain-like"/>
    <property type="match status" value="1"/>
</dbReference>
<dbReference type="Gene3D" id="3.40.50.880">
    <property type="match status" value="1"/>
</dbReference>
<evidence type="ECO:0000256" key="6">
    <source>
        <dbReference type="PIRSR" id="PIRSR602324-1"/>
    </source>
</evidence>
<dbReference type="InterPro" id="IPR012938">
    <property type="entry name" value="Glc/Sorbosone_DH"/>
</dbReference>
<dbReference type="GO" id="GO:0005506">
    <property type="term" value="F:iron ion binding"/>
    <property type="evidence" value="ECO:0007669"/>
    <property type="project" value="InterPro"/>
</dbReference>
<dbReference type="SUPFAM" id="SSF50952">
    <property type="entry name" value="Soluble quinoprotein glucose dehydrogenase"/>
    <property type="match status" value="1"/>
</dbReference>
<evidence type="ECO:0000259" key="9">
    <source>
        <dbReference type="PROSITE" id="PS51007"/>
    </source>
</evidence>
<dbReference type="PANTHER" id="PTHR40469">
    <property type="entry name" value="SECRETED GLYCOSYL HYDROLASE"/>
    <property type="match status" value="1"/>
</dbReference>
<dbReference type="EMBL" id="WELI01000006">
    <property type="protein sequence ID" value="KAB7729035.1"/>
    <property type="molecule type" value="Genomic_DNA"/>
</dbReference>
<dbReference type="PRINTS" id="PR00606">
    <property type="entry name" value="CYTCHROMECID"/>
</dbReference>
<comment type="PTM">
    <text evidence="6">Binds 1 heme c group covalently per subunit.</text>
</comment>
<dbReference type="RefSeq" id="WP_152125148.1">
    <property type="nucleotide sequence ID" value="NZ_WELI01000006.1"/>
</dbReference>
<dbReference type="InterPro" id="IPR009056">
    <property type="entry name" value="Cyt_c-like_dom"/>
</dbReference>
<name>A0A7J5TWN3_9BACT</name>
<dbReference type="InterPro" id="IPR011041">
    <property type="entry name" value="Quinoprot_gluc/sorb_DH_b-prop"/>
</dbReference>
<evidence type="ECO:0000313" key="10">
    <source>
        <dbReference type="EMBL" id="KAB7729035.1"/>
    </source>
</evidence>
<feature type="binding site" description="covalent" evidence="6">
    <location>
        <position position="888"/>
    </location>
    <ligand>
        <name>heme c</name>
        <dbReference type="ChEBI" id="CHEBI:61717"/>
    </ligand>
</feature>
<dbReference type="CDD" id="cd00146">
    <property type="entry name" value="PKD"/>
    <property type="match status" value="1"/>
</dbReference>
<dbReference type="PANTHER" id="PTHR40469:SF2">
    <property type="entry name" value="GALACTOSE-BINDING DOMAIN-LIKE SUPERFAMILY PROTEIN"/>
    <property type="match status" value="1"/>
</dbReference>
<reference evidence="10 11" key="1">
    <citation type="submission" date="2019-10" db="EMBL/GenBank/DDBJ databases">
        <title>Rudanella paleaurantiibacter sp. nov., isolated from sludge.</title>
        <authorList>
            <person name="Xu S.Q."/>
        </authorList>
    </citation>
    <scope>NUCLEOTIDE SEQUENCE [LARGE SCALE GENOMIC DNA]</scope>
    <source>
        <strain evidence="10 11">HX-22-17</strain>
    </source>
</reference>
<sequence>MKQLFSFGRWAFVQALMLLCTSYAWAQAPKINVLVFSKTAAFRHQSIEAGKPALTKMAKEKGFGVSFTEDATQFSEQNLKKYNAVVFLNTTGDILNDEQQAVFERYIQAGGGYVGIHAATDTEYDWPWYGKLAGAYFLDHPMTPSNVQKGKFIVKLKNHWATKGMPDEFERTDEFYSFKDISPKINVVLTIDEKSYVGGKNPDYHPMSWYQEYDGGRSFYTAMGHTDESFSEPLFLNHLWAGIQYAAGGDAPKPLDYSKARPEENRFTKVVLEEKLDEPVELTLLDKDRVLFIQRKGEVRLYNNKTKQLKTIAKLPVSLKYVNKEGKESVAEDGLLGLNKDPKFAQNGWVYLFYSSTKGSYNVLSRFTMKGDELVLDSEKEMLKVDTQREECCHTGGSIDWDREGNLYLSTGDNTNPHASNGYSPSDERPGRSPWDAQKSSANTNDLRGKIIRIKPQPDGTYTIPDGNLFSKGADPSDRAKTRPEIYTMGHRNPYRIAVDQKTGKLYWGDVGPDASKPDPNRGPAGTCEFGQASTAGNYGWPHFVGDNKAYNIYNFATNQSGPKWDVLKPLNNSPNNTGLIELPPAKGAMIWYTYGKSEEFPLLGSGGCNPMAGPVYNRDQFAAAPRAFPAYYDGKFFAYEWMRGWVMAVSFDKNGNYASMERFMPSYKFSNPMDMEFAENGDLYMLEYGSGWFTANDDARLIRIEYNGGNRKPQIQMAANQMGGAVPFNLKLNAKGTTDADGDVLKYTWKITSKNGFAKAFTTPDANLTLAKAGTYKAVLTVDDGKGGINTQSMEITAGNEPPMLSLDMPKSNKSFYVANKPFSYDIKVSDKEDGTLGKGIDPENVSVSIDYLSEGFDKNMIAMGHRSADASAAFATGKKLIQGSDCMACHSVDKKSIGPTYRDVAMKYKGDNGALERLTKKVISGGSGVWGETAMAGHPQLATGDASEMVKYILSLANEKPKAKSLPTSGSYVAKAPASDKGKGVYIVRAAYEDQGANGLPSLRSEQTFTLRNAQMDVHGFDVYNDVNKMAFGGNNLAIPAKSGSYIGLKDVDLNGIKELTLAATAPKPQLNAAGGLVELRLDSPTGKVIGKSEFLEPSDKMDFTPKMLAVPITAPVTDGKLHDIYAVFLNPKAEGSLMVVMGTEFKLAGSDAPAPTATPAEATASTDFFTGTWNTLIAGTPGGDVQVKMILERKDGKLTGKMASEKMGDQALDKVEEIDGTKVKVYFQANGMSINMELDKEDADTLKGKLMNMFDVKASRLK</sequence>
<feature type="binding site" description="covalent" evidence="6">
    <location>
        <position position="892"/>
    </location>
    <ligand>
        <name>heme c</name>
        <dbReference type="ChEBI" id="CHEBI:61717"/>
    </ligand>
</feature>
<proteinExistence type="predicted"/>
<dbReference type="PROSITE" id="PS51007">
    <property type="entry name" value="CYTC"/>
    <property type="match status" value="1"/>
</dbReference>
<dbReference type="InterPro" id="IPR013783">
    <property type="entry name" value="Ig-like_fold"/>
</dbReference>
<dbReference type="AlphaFoldDB" id="A0A7J5TWN3"/>
<dbReference type="InterPro" id="IPR000601">
    <property type="entry name" value="PKD_dom"/>
</dbReference>
<dbReference type="Pfam" id="PF00034">
    <property type="entry name" value="Cytochrom_C"/>
    <property type="match status" value="1"/>
</dbReference>
<keyword evidence="11" id="KW-1185">Reference proteome</keyword>
<protein>
    <submittedName>
        <fullName evidence="10">C-type cytochrome</fullName>
    </submittedName>
</protein>
<dbReference type="Gene3D" id="2.60.40.10">
    <property type="entry name" value="Immunoglobulins"/>
    <property type="match status" value="1"/>
</dbReference>
<evidence type="ECO:0000256" key="3">
    <source>
        <dbReference type="ARBA" id="ARBA00022723"/>
    </source>
</evidence>
<evidence type="ECO:0000256" key="4">
    <source>
        <dbReference type="ARBA" id="ARBA00022982"/>
    </source>
</evidence>
<evidence type="ECO:0000256" key="5">
    <source>
        <dbReference type="ARBA" id="ARBA00023004"/>
    </source>
</evidence>
<feature type="domain" description="Cytochrome c" evidence="9">
    <location>
        <begin position="874"/>
        <end position="959"/>
    </location>
</feature>
<evidence type="ECO:0000256" key="1">
    <source>
        <dbReference type="ARBA" id="ARBA00022448"/>
    </source>
</evidence>
<dbReference type="GO" id="GO:0020037">
    <property type="term" value="F:heme binding"/>
    <property type="evidence" value="ECO:0007669"/>
    <property type="project" value="InterPro"/>
</dbReference>
<dbReference type="SUPFAM" id="SSF52317">
    <property type="entry name" value="Class I glutamine amidotransferase-like"/>
    <property type="match status" value="1"/>
</dbReference>